<dbReference type="OrthoDB" id="5485912at2759"/>
<reference evidence="1 2" key="1">
    <citation type="journal article" date="2018" name="Nat. Ecol. Evol.">
        <title>Pezizomycetes genomes reveal the molecular basis of ectomycorrhizal truffle lifestyle.</title>
        <authorList>
            <person name="Murat C."/>
            <person name="Payen T."/>
            <person name="Noel B."/>
            <person name="Kuo A."/>
            <person name="Morin E."/>
            <person name="Chen J."/>
            <person name="Kohler A."/>
            <person name="Krizsan K."/>
            <person name="Balestrini R."/>
            <person name="Da Silva C."/>
            <person name="Montanini B."/>
            <person name="Hainaut M."/>
            <person name="Levati E."/>
            <person name="Barry K.W."/>
            <person name="Belfiori B."/>
            <person name="Cichocki N."/>
            <person name="Clum A."/>
            <person name="Dockter R.B."/>
            <person name="Fauchery L."/>
            <person name="Guy J."/>
            <person name="Iotti M."/>
            <person name="Le Tacon F."/>
            <person name="Lindquist E.A."/>
            <person name="Lipzen A."/>
            <person name="Malagnac F."/>
            <person name="Mello A."/>
            <person name="Molinier V."/>
            <person name="Miyauchi S."/>
            <person name="Poulain J."/>
            <person name="Riccioni C."/>
            <person name="Rubini A."/>
            <person name="Sitrit Y."/>
            <person name="Splivallo R."/>
            <person name="Traeger S."/>
            <person name="Wang M."/>
            <person name="Zifcakova L."/>
            <person name="Wipf D."/>
            <person name="Zambonelli A."/>
            <person name="Paolocci F."/>
            <person name="Nowrousian M."/>
            <person name="Ottonello S."/>
            <person name="Baldrian P."/>
            <person name="Spatafora J.W."/>
            <person name="Henrissat B."/>
            <person name="Nagy L.G."/>
            <person name="Aury J.M."/>
            <person name="Wincker P."/>
            <person name="Grigoriev I.V."/>
            <person name="Bonfante P."/>
            <person name="Martin F.M."/>
        </authorList>
    </citation>
    <scope>NUCLEOTIDE SEQUENCE [LARGE SCALE GENOMIC DNA]</scope>
    <source>
        <strain evidence="1 2">120613-1</strain>
    </source>
</reference>
<protein>
    <submittedName>
        <fullName evidence="1">Uncharacterized protein</fullName>
    </submittedName>
</protein>
<evidence type="ECO:0000313" key="2">
    <source>
        <dbReference type="Proteomes" id="UP000276215"/>
    </source>
</evidence>
<gene>
    <name evidence="1" type="ORF">L873DRAFT_615763</name>
</gene>
<dbReference type="EMBL" id="ML120561">
    <property type="protein sequence ID" value="RPA89690.1"/>
    <property type="molecule type" value="Genomic_DNA"/>
</dbReference>
<evidence type="ECO:0000313" key="1">
    <source>
        <dbReference type="EMBL" id="RPA89690.1"/>
    </source>
</evidence>
<sequence>MLFNRKSTIQQWMCFLQRMQVISNSRDHPILILLKLTMFRDKVVKGVWVEITKREVAGEVKKHTISQVKADAQIVSYTEGPVLQGFLHSICCSRTLVVFSNPLGNVIELQMEKVIDWHIYAIFYQNSILAVYNSSFSPETTCLKTCKGISLLKEVEKTFKERETNQKLTEVWLIGGGNNRKRCQEMTRRWIVEEIEVLMGAQIGN</sequence>
<dbReference type="Proteomes" id="UP000276215">
    <property type="component" value="Unassembled WGS sequence"/>
</dbReference>
<name>A0A3N4IZR4_9PEZI</name>
<proteinExistence type="predicted"/>
<dbReference type="AlphaFoldDB" id="A0A3N4IZR4"/>
<keyword evidence="2" id="KW-1185">Reference proteome</keyword>
<dbReference type="STRING" id="1336337.A0A3N4IZR4"/>
<accession>A0A3N4IZR4</accession>
<organism evidence="1 2">
    <name type="scientific">Choiromyces venosus 120613-1</name>
    <dbReference type="NCBI Taxonomy" id="1336337"/>
    <lineage>
        <taxon>Eukaryota</taxon>
        <taxon>Fungi</taxon>
        <taxon>Dikarya</taxon>
        <taxon>Ascomycota</taxon>
        <taxon>Pezizomycotina</taxon>
        <taxon>Pezizomycetes</taxon>
        <taxon>Pezizales</taxon>
        <taxon>Tuberaceae</taxon>
        <taxon>Choiromyces</taxon>
    </lineage>
</organism>